<organism evidence="2 3">
    <name type="scientific">Rickenella mellea</name>
    <dbReference type="NCBI Taxonomy" id="50990"/>
    <lineage>
        <taxon>Eukaryota</taxon>
        <taxon>Fungi</taxon>
        <taxon>Dikarya</taxon>
        <taxon>Basidiomycota</taxon>
        <taxon>Agaricomycotina</taxon>
        <taxon>Agaricomycetes</taxon>
        <taxon>Hymenochaetales</taxon>
        <taxon>Rickenellaceae</taxon>
        <taxon>Rickenella</taxon>
    </lineage>
</organism>
<name>A0A4Y7PF44_9AGAM</name>
<proteinExistence type="predicted"/>
<evidence type="ECO:0000313" key="3">
    <source>
        <dbReference type="Proteomes" id="UP000294933"/>
    </source>
</evidence>
<protein>
    <submittedName>
        <fullName evidence="2">Uncharacterized protein</fullName>
    </submittedName>
</protein>
<feature type="compositionally biased region" description="Basic and acidic residues" evidence="1">
    <location>
        <begin position="63"/>
        <end position="75"/>
    </location>
</feature>
<evidence type="ECO:0000256" key="1">
    <source>
        <dbReference type="SAM" id="MobiDB-lite"/>
    </source>
</evidence>
<dbReference type="Proteomes" id="UP000294933">
    <property type="component" value="Unassembled WGS sequence"/>
</dbReference>
<accession>A0A4Y7PF44</accession>
<dbReference type="EMBL" id="ML170440">
    <property type="protein sequence ID" value="TDL13886.1"/>
    <property type="molecule type" value="Genomic_DNA"/>
</dbReference>
<dbReference type="AlphaFoldDB" id="A0A4Y7PF44"/>
<keyword evidence="3" id="KW-1185">Reference proteome</keyword>
<reference evidence="2 3" key="1">
    <citation type="submission" date="2018-06" db="EMBL/GenBank/DDBJ databases">
        <title>A transcriptomic atlas of mushroom development highlights an independent origin of complex multicellularity.</title>
        <authorList>
            <consortium name="DOE Joint Genome Institute"/>
            <person name="Krizsan K."/>
            <person name="Almasi E."/>
            <person name="Merenyi Z."/>
            <person name="Sahu N."/>
            <person name="Viragh M."/>
            <person name="Koszo T."/>
            <person name="Mondo S."/>
            <person name="Kiss B."/>
            <person name="Balint B."/>
            <person name="Kues U."/>
            <person name="Barry K."/>
            <person name="Hegedus J.C."/>
            <person name="Henrissat B."/>
            <person name="Johnson J."/>
            <person name="Lipzen A."/>
            <person name="Ohm R."/>
            <person name="Nagy I."/>
            <person name="Pangilinan J."/>
            <person name="Yan J."/>
            <person name="Xiong Y."/>
            <person name="Grigoriev I.V."/>
            <person name="Hibbett D.S."/>
            <person name="Nagy L.G."/>
        </authorList>
    </citation>
    <scope>NUCLEOTIDE SEQUENCE [LARGE SCALE GENOMIC DNA]</scope>
    <source>
        <strain evidence="2 3">SZMC22713</strain>
    </source>
</reference>
<sequence length="150" mass="16949">MYSEQRIRQVSAAGSKEESRKAGKRGAYYAGPNAGSGKWKAMTGHSIEGSSKMRTPGVSGRYWNRDPEERTEKRAQGCGEVFARKNPRGESLNVNFIGAEGIVIRKTCRPRRDEEENKRRTVYTGDIGRSGQLACEDQTMVHTDDWWLYN</sequence>
<evidence type="ECO:0000313" key="2">
    <source>
        <dbReference type="EMBL" id="TDL13886.1"/>
    </source>
</evidence>
<feature type="region of interest" description="Disordered" evidence="1">
    <location>
        <begin position="1"/>
        <end position="75"/>
    </location>
</feature>
<dbReference type="VEuPathDB" id="FungiDB:BD410DRAFT_810182"/>
<gene>
    <name evidence="2" type="ORF">BD410DRAFT_810182</name>
</gene>